<evidence type="ECO:0000256" key="1">
    <source>
        <dbReference type="SAM" id="MobiDB-lite"/>
    </source>
</evidence>
<organism evidence="2 3">
    <name type="scientific">Rangifer tarandus platyrhynchus</name>
    <name type="common">Svalbard reindeer</name>
    <dbReference type="NCBI Taxonomy" id="3082113"/>
    <lineage>
        <taxon>Eukaryota</taxon>
        <taxon>Metazoa</taxon>
        <taxon>Chordata</taxon>
        <taxon>Craniata</taxon>
        <taxon>Vertebrata</taxon>
        <taxon>Euteleostomi</taxon>
        <taxon>Mammalia</taxon>
        <taxon>Eutheria</taxon>
        <taxon>Laurasiatheria</taxon>
        <taxon>Artiodactyla</taxon>
        <taxon>Ruminantia</taxon>
        <taxon>Pecora</taxon>
        <taxon>Cervidae</taxon>
        <taxon>Odocoileinae</taxon>
        <taxon>Rangifer</taxon>
    </lineage>
</organism>
<dbReference type="Proteomes" id="UP001176941">
    <property type="component" value="Chromosome 3"/>
</dbReference>
<sequence length="210" mass="21183">MDPSSTWCPGGHSGTHPNLTGSPEVPSLGFGISLPIFQMGGGVGEEGTWKGPGRGPEGSGSARNEDVQGPRPEVDGQCLCWECRGLPGRVPGQGARSPGLARPPWAATRSRGPEKAPGRPGPRRLPTCEEHAAIAMPSLAVPGRAAGSPPRRSPRSPGPARPPQPPPGTAVAAGSAAAISPADRSRCPAPEAQSANSPPPAALAPPTVKE</sequence>
<evidence type="ECO:0000313" key="3">
    <source>
        <dbReference type="Proteomes" id="UP001176941"/>
    </source>
</evidence>
<accession>A0ABN8Z7Y2</accession>
<gene>
    <name evidence="2" type="ORF">MRATA1EN1_LOCUS18856</name>
</gene>
<feature type="compositionally biased region" description="Pro residues" evidence="1">
    <location>
        <begin position="156"/>
        <end position="168"/>
    </location>
</feature>
<reference evidence="2" key="1">
    <citation type="submission" date="2023-04" db="EMBL/GenBank/DDBJ databases">
        <authorList>
            <consortium name="ELIXIR-Norway"/>
        </authorList>
    </citation>
    <scope>NUCLEOTIDE SEQUENCE [LARGE SCALE GENOMIC DNA]</scope>
</reference>
<feature type="compositionally biased region" description="Basic and acidic residues" evidence="1">
    <location>
        <begin position="63"/>
        <end position="74"/>
    </location>
</feature>
<dbReference type="EMBL" id="OX459939">
    <property type="protein sequence ID" value="CAI9169894.1"/>
    <property type="molecule type" value="Genomic_DNA"/>
</dbReference>
<keyword evidence="3" id="KW-1185">Reference proteome</keyword>
<protein>
    <recommendedName>
        <fullName evidence="4">Basic proline-rich protein-like</fullName>
    </recommendedName>
</protein>
<feature type="compositionally biased region" description="Low complexity" evidence="1">
    <location>
        <begin position="169"/>
        <end position="196"/>
    </location>
</feature>
<feature type="region of interest" description="Disordered" evidence="1">
    <location>
        <begin position="1"/>
        <end position="210"/>
    </location>
</feature>
<name>A0ABN8Z7Y2_RANTA</name>
<evidence type="ECO:0000313" key="2">
    <source>
        <dbReference type="EMBL" id="CAI9169894.1"/>
    </source>
</evidence>
<feature type="compositionally biased region" description="Gly residues" evidence="1">
    <location>
        <begin position="39"/>
        <end position="58"/>
    </location>
</feature>
<evidence type="ECO:0008006" key="4">
    <source>
        <dbReference type="Google" id="ProtNLM"/>
    </source>
</evidence>
<proteinExistence type="predicted"/>
<feature type="compositionally biased region" description="Low complexity" evidence="1">
    <location>
        <begin position="140"/>
        <end position="150"/>
    </location>
</feature>